<sequence>MTNSQSIKKLTKIFFEQCWAEDAIGGRSIMTQLGITKEEAFERSKKRVWITEKEAEKQLHEIIMDFFPKDARSVLEEVIKGFKKELVESGYDENYLTVDEIIMANEIRRARPYYIKLVKKHGKKKLQKVGLTFEYYMADAYVYESRMPKFLFEDSLKEVKRKLYTELDLKTGLTGNPKLD</sequence>
<dbReference type="EMBL" id="MRWU01000019">
    <property type="protein sequence ID" value="OSX90268.1"/>
    <property type="molecule type" value="Genomic_DNA"/>
</dbReference>
<dbReference type="AlphaFoldDB" id="A0AAP7W4Y4"/>
<protein>
    <submittedName>
        <fullName evidence="1">Uncharacterized protein</fullName>
    </submittedName>
</protein>
<accession>A0AAP7W4Y4</accession>
<proteinExistence type="predicted"/>
<reference evidence="1 2" key="1">
    <citation type="submission" date="2016-12" db="EMBL/GenBank/DDBJ databases">
        <title>Genome Sequences of Twelve Sporeforming Bacillus Species Isolated from Foods.</title>
        <authorList>
            <person name="De Jong A."/>
            <person name="Holsappel S."/>
            <person name="Kuipers O.P."/>
        </authorList>
    </citation>
    <scope>NUCLEOTIDE SEQUENCE [LARGE SCALE GENOMIC DNA]</scope>
    <source>
        <strain evidence="1 2">S3E15</strain>
    </source>
</reference>
<gene>
    <name evidence="1" type="ORF">S3E15_01832</name>
</gene>
<dbReference type="Proteomes" id="UP000194131">
    <property type="component" value="Unassembled WGS sequence"/>
</dbReference>
<organism evidence="1 2">
    <name type="scientific">Bacillus mycoides</name>
    <dbReference type="NCBI Taxonomy" id="1405"/>
    <lineage>
        <taxon>Bacteria</taxon>
        <taxon>Bacillati</taxon>
        <taxon>Bacillota</taxon>
        <taxon>Bacilli</taxon>
        <taxon>Bacillales</taxon>
        <taxon>Bacillaceae</taxon>
        <taxon>Bacillus</taxon>
        <taxon>Bacillus cereus group</taxon>
    </lineage>
</organism>
<dbReference type="RefSeq" id="WP_087963117.1">
    <property type="nucleotide sequence ID" value="NZ_MRWU01000019.1"/>
</dbReference>
<name>A0AAP7W4Y4_BACMY</name>
<evidence type="ECO:0000313" key="2">
    <source>
        <dbReference type="Proteomes" id="UP000194131"/>
    </source>
</evidence>
<evidence type="ECO:0000313" key="1">
    <source>
        <dbReference type="EMBL" id="OSX90268.1"/>
    </source>
</evidence>
<comment type="caution">
    <text evidence="1">The sequence shown here is derived from an EMBL/GenBank/DDBJ whole genome shotgun (WGS) entry which is preliminary data.</text>
</comment>